<dbReference type="AlphaFoldDB" id="A0A158D1X8"/>
<proteinExistence type="predicted"/>
<reference evidence="2" key="1">
    <citation type="submission" date="2016-01" db="EMBL/GenBank/DDBJ databases">
        <authorList>
            <person name="Peeters C."/>
        </authorList>
    </citation>
    <scope>NUCLEOTIDE SEQUENCE [LARGE SCALE GENOMIC DNA]</scope>
    <source>
        <strain evidence="2">LMG 29325</strain>
    </source>
</reference>
<feature type="compositionally biased region" description="Basic and acidic residues" evidence="1">
    <location>
        <begin position="85"/>
        <end position="102"/>
    </location>
</feature>
<keyword evidence="3" id="KW-1185">Reference proteome</keyword>
<gene>
    <name evidence="2" type="ORF">AWB82_06181</name>
</gene>
<protein>
    <submittedName>
        <fullName evidence="2">Uncharacterized protein</fullName>
    </submittedName>
</protein>
<comment type="caution">
    <text evidence="2">The sequence shown here is derived from an EMBL/GenBank/DDBJ whole genome shotgun (WGS) entry which is preliminary data.</text>
</comment>
<feature type="region of interest" description="Disordered" evidence="1">
    <location>
        <begin position="1"/>
        <end position="20"/>
    </location>
</feature>
<dbReference type="RefSeq" id="WP_086973115.1">
    <property type="nucleotide sequence ID" value="NZ_FCOJ02000067.1"/>
</dbReference>
<sequence length="279" mass="31980">MSTSTAPLSKSAMAREARERGERFFQAACVHHGEQPHYASTRACSVCQADRNAPKNSAAAERYRDDPEYREHVRDKGNKARRKRREDPDYREAERAYEREREAHRKTVDPAYVLHRRAKAVNGSAVLRMRKGKEARPDTAMPSKETLRECYEFALRAPEGCELDHGCPLRGVHPVTGKDTVCGLHVPYNLEPMTKRSNTIKRHFFDPENPLEFQKPFNSFPGGQFHGDHAEDEFMRYTTPTTLHIMTMAEFNAAIIEEANAEMEEFLHRQHSDEAPVIA</sequence>
<evidence type="ECO:0000256" key="1">
    <source>
        <dbReference type="SAM" id="MobiDB-lite"/>
    </source>
</evidence>
<dbReference type="Proteomes" id="UP000054596">
    <property type="component" value="Unassembled WGS sequence"/>
</dbReference>
<evidence type="ECO:0000313" key="3">
    <source>
        <dbReference type="Proteomes" id="UP000054596"/>
    </source>
</evidence>
<name>A0A158D1X8_9BURK</name>
<evidence type="ECO:0000313" key="2">
    <source>
        <dbReference type="EMBL" id="SAK88655.1"/>
    </source>
</evidence>
<organism evidence="2 3">
    <name type="scientific">Caballeronia glebae</name>
    <dbReference type="NCBI Taxonomy" id="1777143"/>
    <lineage>
        <taxon>Bacteria</taxon>
        <taxon>Pseudomonadati</taxon>
        <taxon>Pseudomonadota</taxon>
        <taxon>Betaproteobacteria</taxon>
        <taxon>Burkholderiales</taxon>
        <taxon>Burkholderiaceae</taxon>
        <taxon>Caballeronia</taxon>
    </lineage>
</organism>
<feature type="compositionally biased region" description="Basic and acidic residues" evidence="1">
    <location>
        <begin position="61"/>
        <end position="78"/>
    </location>
</feature>
<dbReference type="EMBL" id="FCOJ02000067">
    <property type="protein sequence ID" value="SAK88655.1"/>
    <property type="molecule type" value="Genomic_DNA"/>
</dbReference>
<dbReference type="OrthoDB" id="9100120at2"/>
<feature type="region of interest" description="Disordered" evidence="1">
    <location>
        <begin position="50"/>
        <end position="102"/>
    </location>
</feature>
<accession>A0A158D1X8</accession>